<name>A0A564Y2C4_HYMDI</name>
<evidence type="ECO:0000313" key="1">
    <source>
        <dbReference type="EMBL" id="VUZ40693.1"/>
    </source>
</evidence>
<evidence type="ECO:0000313" key="2">
    <source>
        <dbReference type="Proteomes" id="UP000321570"/>
    </source>
</evidence>
<dbReference type="AlphaFoldDB" id="A0A564Y2C4"/>
<accession>A0A564Y2C4</accession>
<dbReference type="EMBL" id="CABIJS010000039">
    <property type="protein sequence ID" value="VUZ40693.1"/>
    <property type="molecule type" value="Genomic_DNA"/>
</dbReference>
<sequence>MSLNALVRAVSTTSSLDALLHTKSDSTFGVADFCVIRGQASGLIMPFIFAFTSKNRDVLSISNFIGTRIEHTPIRFSFFAALAADRISLTSVSSFK</sequence>
<proteinExistence type="predicted"/>
<protein>
    <submittedName>
        <fullName evidence="1">Uncharacterized protein</fullName>
    </submittedName>
</protein>
<gene>
    <name evidence="1" type="ORF">WMSIL1_LOCUS1671</name>
</gene>
<reference evidence="1 2" key="1">
    <citation type="submission" date="2019-07" db="EMBL/GenBank/DDBJ databases">
        <authorList>
            <person name="Jastrzebski P J."/>
            <person name="Paukszto L."/>
            <person name="Jastrzebski P J."/>
        </authorList>
    </citation>
    <scope>NUCLEOTIDE SEQUENCE [LARGE SCALE GENOMIC DNA]</scope>
    <source>
        <strain evidence="1 2">WMS-il1</strain>
    </source>
</reference>
<keyword evidence="2" id="KW-1185">Reference proteome</keyword>
<organism evidence="1 2">
    <name type="scientific">Hymenolepis diminuta</name>
    <name type="common">Rat tapeworm</name>
    <dbReference type="NCBI Taxonomy" id="6216"/>
    <lineage>
        <taxon>Eukaryota</taxon>
        <taxon>Metazoa</taxon>
        <taxon>Spiralia</taxon>
        <taxon>Lophotrochozoa</taxon>
        <taxon>Platyhelminthes</taxon>
        <taxon>Cestoda</taxon>
        <taxon>Eucestoda</taxon>
        <taxon>Cyclophyllidea</taxon>
        <taxon>Hymenolepididae</taxon>
        <taxon>Hymenolepis</taxon>
    </lineage>
</organism>
<dbReference type="Proteomes" id="UP000321570">
    <property type="component" value="Unassembled WGS sequence"/>
</dbReference>